<dbReference type="EMBL" id="AWUE01022038">
    <property type="protein sequence ID" value="OMO59854.1"/>
    <property type="molecule type" value="Genomic_DNA"/>
</dbReference>
<comment type="caution">
    <text evidence="1">The sequence shown here is derived from an EMBL/GenBank/DDBJ whole genome shotgun (WGS) entry which is preliminary data.</text>
</comment>
<name>A0A1R3GP15_9ROSI</name>
<accession>A0A1R3GP15</accession>
<organism evidence="1 2">
    <name type="scientific">Corchorus olitorius</name>
    <dbReference type="NCBI Taxonomy" id="93759"/>
    <lineage>
        <taxon>Eukaryota</taxon>
        <taxon>Viridiplantae</taxon>
        <taxon>Streptophyta</taxon>
        <taxon>Embryophyta</taxon>
        <taxon>Tracheophyta</taxon>
        <taxon>Spermatophyta</taxon>
        <taxon>Magnoliopsida</taxon>
        <taxon>eudicotyledons</taxon>
        <taxon>Gunneridae</taxon>
        <taxon>Pentapetalae</taxon>
        <taxon>rosids</taxon>
        <taxon>malvids</taxon>
        <taxon>Malvales</taxon>
        <taxon>Malvaceae</taxon>
        <taxon>Grewioideae</taxon>
        <taxon>Apeibeae</taxon>
        <taxon>Corchorus</taxon>
    </lineage>
</organism>
<protein>
    <submittedName>
        <fullName evidence="1">Uncharacterized protein</fullName>
    </submittedName>
</protein>
<gene>
    <name evidence="1" type="ORF">COLO4_34036</name>
</gene>
<keyword evidence="2" id="KW-1185">Reference proteome</keyword>
<dbReference type="AlphaFoldDB" id="A0A1R3GP15"/>
<proteinExistence type="predicted"/>
<evidence type="ECO:0000313" key="2">
    <source>
        <dbReference type="Proteomes" id="UP000187203"/>
    </source>
</evidence>
<dbReference type="Proteomes" id="UP000187203">
    <property type="component" value="Unassembled WGS sequence"/>
</dbReference>
<reference evidence="2" key="1">
    <citation type="submission" date="2013-09" db="EMBL/GenBank/DDBJ databases">
        <title>Corchorus olitorius genome sequencing.</title>
        <authorList>
            <person name="Alam M."/>
            <person name="Haque M.S."/>
            <person name="Islam M.S."/>
            <person name="Emdad E.M."/>
            <person name="Islam M.M."/>
            <person name="Ahmed B."/>
            <person name="Halim A."/>
            <person name="Hossen Q.M.M."/>
            <person name="Hossain M.Z."/>
            <person name="Ahmed R."/>
            <person name="Khan M.M."/>
            <person name="Islam R."/>
            <person name="Rashid M.M."/>
            <person name="Khan S.A."/>
            <person name="Rahman M.S."/>
            <person name="Alam M."/>
            <person name="Yahiya A.S."/>
            <person name="Khan M.S."/>
            <person name="Azam M.S."/>
            <person name="Haque T."/>
            <person name="Lashkar M.Z.H."/>
            <person name="Akhand A.I."/>
            <person name="Morshed G."/>
            <person name="Roy S."/>
            <person name="Uddin K.S."/>
            <person name="Rabeya T."/>
            <person name="Hossain A.S."/>
            <person name="Chowdhury A."/>
            <person name="Snigdha A.R."/>
            <person name="Mortoza M.S."/>
            <person name="Matin S.A."/>
            <person name="Hoque S.M.E."/>
            <person name="Islam M.K."/>
            <person name="Roy D.K."/>
            <person name="Haider R."/>
            <person name="Moosa M.M."/>
            <person name="Elias S.M."/>
            <person name="Hasan A.M."/>
            <person name="Jahan S."/>
            <person name="Shafiuddin M."/>
            <person name="Mahmood N."/>
            <person name="Shommy N.S."/>
        </authorList>
    </citation>
    <scope>NUCLEOTIDE SEQUENCE [LARGE SCALE GENOMIC DNA]</scope>
    <source>
        <strain evidence="2">cv. O-4</strain>
    </source>
</reference>
<sequence>MSINEWLEWADVAMTWIATWQKTPEYLRWRVDQEAKRHMRRMWARGFSVPVKFLRPPLLVVPKLDLVSVFEFEHRKWLKRE</sequence>
<evidence type="ECO:0000313" key="1">
    <source>
        <dbReference type="EMBL" id="OMO59854.1"/>
    </source>
</evidence>